<keyword evidence="1" id="KW-1133">Transmembrane helix</keyword>
<evidence type="ECO:0000313" key="3">
    <source>
        <dbReference type="Proteomes" id="UP000331127"/>
    </source>
</evidence>
<dbReference type="NCBIfam" id="NF041646">
    <property type="entry name" value="VC0807_fam"/>
    <property type="match status" value="1"/>
</dbReference>
<comment type="caution">
    <text evidence="2">The sequence shown here is derived from an EMBL/GenBank/DDBJ whole genome shotgun (WGS) entry which is preliminary data.</text>
</comment>
<organism evidence="2 3">
    <name type="scientific">Acrocarpospora macrocephala</name>
    <dbReference type="NCBI Taxonomy" id="150177"/>
    <lineage>
        <taxon>Bacteria</taxon>
        <taxon>Bacillati</taxon>
        <taxon>Actinomycetota</taxon>
        <taxon>Actinomycetes</taxon>
        <taxon>Streptosporangiales</taxon>
        <taxon>Streptosporangiaceae</taxon>
        <taxon>Acrocarpospora</taxon>
    </lineage>
</organism>
<gene>
    <name evidence="2" type="ORF">Amac_000130</name>
</gene>
<feature type="transmembrane region" description="Helical" evidence="1">
    <location>
        <begin position="83"/>
        <end position="103"/>
    </location>
</feature>
<evidence type="ECO:0000313" key="2">
    <source>
        <dbReference type="EMBL" id="GES06418.1"/>
    </source>
</evidence>
<dbReference type="EMBL" id="BLAE01000003">
    <property type="protein sequence ID" value="GES06418.1"/>
    <property type="molecule type" value="Genomic_DNA"/>
</dbReference>
<dbReference type="RefSeq" id="WP_246267965.1">
    <property type="nucleotide sequence ID" value="NZ_BAAAHL010000022.1"/>
</dbReference>
<dbReference type="Proteomes" id="UP000331127">
    <property type="component" value="Unassembled WGS sequence"/>
</dbReference>
<feature type="transmembrane region" description="Helical" evidence="1">
    <location>
        <begin position="109"/>
        <end position="129"/>
    </location>
</feature>
<accession>A0A5M3WJ61</accession>
<evidence type="ECO:0000256" key="1">
    <source>
        <dbReference type="SAM" id="Phobius"/>
    </source>
</evidence>
<feature type="transmembrane region" description="Helical" evidence="1">
    <location>
        <begin position="47"/>
        <end position="71"/>
    </location>
</feature>
<keyword evidence="3" id="KW-1185">Reference proteome</keyword>
<reference evidence="2 3" key="1">
    <citation type="submission" date="2019-10" db="EMBL/GenBank/DDBJ databases">
        <title>Whole genome shotgun sequence of Acrocarpospora macrocephala NBRC 16266.</title>
        <authorList>
            <person name="Ichikawa N."/>
            <person name="Kimura A."/>
            <person name="Kitahashi Y."/>
            <person name="Komaki H."/>
            <person name="Oguchi A."/>
        </authorList>
    </citation>
    <scope>NUCLEOTIDE SEQUENCE [LARGE SCALE GENOMIC DNA]</scope>
    <source>
        <strain evidence="2 3">NBRC 16266</strain>
    </source>
</reference>
<feature type="transmembrane region" description="Helical" evidence="1">
    <location>
        <begin position="189"/>
        <end position="214"/>
    </location>
</feature>
<name>A0A5M3WJ61_9ACTN</name>
<evidence type="ECO:0008006" key="4">
    <source>
        <dbReference type="Google" id="ProtNLM"/>
    </source>
</evidence>
<keyword evidence="1" id="KW-0472">Membrane</keyword>
<protein>
    <recommendedName>
        <fullName evidence="4">DUF3159 domain-containing protein</fullName>
    </recommendedName>
</protein>
<keyword evidence="1" id="KW-0812">Transmembrane</keyword>
<proteinExistence type="predicted"/>
<feature type="transmembrane region" description="Helical" evidence="1">
    <location>
        <begin position="160"/>
        <end position="183"/>
    </location>
</feature>
<dbReference type="AlphaFoldDB" id="A0A5M3WJ61"/>
<sequence length="228" mass="24696">MATVQVSSDSGARPADAGPVRVSFPSVRALARQAVPRLLEGVVVPLAVFYVGLSVFGLTGALAAVLAWVYGNVAGRLLLRRPISGTMILALVAITARSALALWSGSAVLYFLQPELGTICISMAFLISMRLRRPLVGKLILEYVHLPALVAKHERVRRCFAWLTGWWALVLLINASLSIWLLLSQPIEVYLLVRPVAVACISTLAFLGSVWAFLRVVRRLGRGSVQPT</sequence>